<keyword evidence="7 11" id="KW-1133">Transmembrane helix</keyword>
<evidence type="ECO:0000256" key="5">
    <source>
        <dbReference type="ARBA" id="ARBA00022519"/>
    </source>
</evidence>
<dbReference type="GO" id="GO:0015628">
    <property type="term" value="P:protein secretion by the type II secretion system"/>
    <property type="evidence" value="ECO:0007669"/>
    <property type="project" value="InterPro"/>
</dbReference>
<evidence type="ECO:0000256" key="4">
    <source>
        <dbReference type="ARBA" id="ARBA00022481"/>
    </source>
</evidence>
<evidence type="ECO:0000313" key="13">
    <source>
        <dbReference type="EMBL" id="KAA2283916.1"/>
    </source>
</evidence>
<evidence type="ECO:0000256" key="3">
    <source>
        <dbReference type="ARBA" id="ARBA00022475"/>
    </source>
</evidence>
<keyword evidence="6 11" id="KW-0812">Transmembrane</keyword>
<evidence type="ECO:0000256" key="7">
    <source>
        <dbReference type="ARBA" id="ARBA00022989"/>
    </source>
</evidence>
<feature type="transmembrane region" description="Helical" evidence="11">
    <location>
        <begin position="20"/>
        <end position="41"/>
    </location>
</feature>
<reference evidence="13 14" key="2">
    <citation type="submission" date="2019-09" db="EMBL/GenBank/DDBJ databases">
        <authorList>
            <person name="Mazur A."/>
        </authorList>
    </citation>
    <scope>NUCLEOTIDE SEQUENCE [LARGE SCALE GENOMIC DNA]</scope>
    <source>
        <strain evidence="13 14">3729k</strain>
    </source>
</reference>
<dbReference type="Gene3D" id="3.55.40.10">
    <property type="entry name" value="minor pseudopilin epsh domain"/>
    <property type="match status" value="1"/>
</dbReference>
<proteinExistence type="inferred from homology"/>
<dbReference type="InterPro" id="IPR012902">
    <property type="entry name" value="N_methyl_site"/>
</dbReference>
<evidence type="ECO:0000313" key="14">
    <source>
        <dbReference type="Proteomes" id="UP000322165"/>
    </source>
</evidence>
<name>A0A5B2Z6U2_9GAMM</name>
<dbReference type="AlphaFoldDB" id="A0A5B2Z6U2"/>
<dbReference type="GO" id="GO:0015627">
    <property type="term" value="C:type II protein secretion system complex"/>
    <property type="evidence" value="ECO:0007669"/>
    <property type="project" value="InterPro"/>
</dbReference>
<protein>
    <recommendedName>
        <fullName evidence="2">Type II secretion system protein H</fullName>
    </recommendedName>
    <alternativeName>
        <fullName evidence="10">General secretion pathway protein H</fullName>
    </alternativeName>
</protein>
<evidence type="ECO:0000259" key="12">
    <source>
        <dbReference type="Pfam" id="PF12019"/>
    </source>
</evidence>
<dbReference type="NCBIfam" id="TIGR02532">
    <property type="entry name" value="IV_pilin_GFxxxE"/>
    <property type="match status" value="1"/>
</dbReference>
<dbReference type="InterPro" id="IPR022346">
    <property type="entry name" value="T2SS_GspH"/>
</dbReference>
<keyword evidence="8 11" id="KW-0472">Membrane</keyword>
<evidence type="ECO:0000256" key="11">
    <source>
        <dbReference type="SAM" id="Phobius"/>
    </source>
</evidence>
<comment type="caution">
    <text evidence="13">The sequence shown here is derived from an EMBL/GenBank/DDBJ whole genome shotgun (WGS) entry which is preliminary data.</text>
</comment>
<evidence type="ECO:0000256" key="9">
    <source>
        <dbReference type="ARBA" id="ARBA00025772"/>
    </source>
</evidence>
<comment type="subcellular location">
    <subcellularLocation>
        <location evidence="1">Cell inner membrane</location>
        <topology evidence="1">Single-pass membrane protein</topology>
    </subcellularLocation>
</comment>
<dbReference type="PROSITE" id="PS00409">
    <property type="entry name" value="PROKAR_NTER_METHYL"/>
    <property type="match status" value="1"/>
</dbReference>
<dbReference type="SUPFAM" id="SSF54523">
    <property type="entry name" value="Pili subunits"/>
    <property type="match status" value="1"/>
</dbReference>
<keyword evidence="5" id="KW-0997">Cell inner membrane</keyword>
<dbReference type="InterPro" id="IPR045584">
    <property type="entry name" value="Pilin-like"/>
</dbReference>
<reference evidence="13 14" key="1">
    <citation type="submission" date="2019-09" db="EMBL/GenBank/DDBJ databases">
        <title>Arenimonas chukotkensis sp. nov., a bacterium isolated from Chukotka hot spring, Arctic region, Russia.</title>
        <authorList>
            <person name="Zayulina K.S."/>
            <person name="Prokofeva M.I."/>
            <person name="Elcheninov A.G."/>
            <person name="Novikov A."/>
            <person name="Kochetkova T.V."/>
            <person name="Kublanov I.V."/>
        </authorList>
    </citation>
    <scope>NUCLEOTIDE SEQUENCE [LARGE SCALE GENOMIC DNA]</scope>
    <source>
        <strain evidence="13 14">3729k</strain>
    </source>
</reference>
<evidence type="ECO:0000256" key="1">
    <source>
        <dbReference type="ARBA" id="ARBA00004377"/>
    </source>
</evidence>
<dbReference type="Proteomes" id="UP000322165">
    <property type="component" value="Unassembled WGS sequence"/>
</dbReference>
<dbReference type="GO" id="GO:0005886">
    <property type="term" value="C:plasma membrane"/>
    <property type="evidence" value="ECO:0007669"/>
    <property type="project" value="UniProtKB-SubCell"/>
</dbReference>
<sequence length="190" mass="19452">MSSVVEPGCSGASRSGGFTLIELLVTVAVLAVVLGLAVPSFQGIIQRNRLTAAANELVAAVQLARAEAIRRNRQVVLCPTLDGAACSGSNWMRTIVRVPSSNEVVREFLVTGSGISITGSANVAANSQIAFNPNGLVRVGGGNDTSGVLSVCSSRVTQAENTRDVQIAVSRVSVEVRDGGAGCASAQVQD</sequence>
<keyword evidence="14" id="KW-1185">Reference proteome</keyword>
<keyword evidence="3" id="KW-1003">Cell membrane</keyword>
<gene>
    <name evidence="13" type="ORF">F0415_11900</name>
</gene>
<feature type="domain" description="General secretion pathway GspH" evidence="12">
    <location>
        <begin position="53"/>
        <end position="171"/>
    </location>
</feature>
<dbReference type="EMBL" id="VUOD01000014">
    <property type="protein sequence ID" value="KAA2283916.1"/>
    <property type="molecule type" value="Genomic_DNA"/>
</dbReference>
<organism evidence="13 14">
    <name type="scientific">Arenimonas fontis</name>
    <dbReference type="NCBI Taxonomy" id="2608255"/>
    <lineage>
        <taxon>Bacteria</taxon>
        <taxon>Pseudomonadati</taxon>
        <taxon>Pseudomonadota</taxon>
        <taxon>Gammaproteobacteria</taxon>
        <taxon>Lysobacterales</taxon>
        <taxon>Lysobacteraceae</taxon>
        <taxon>Arenimonas</taxon>
    </lineage>
</organism>
<accession>A0A5B2Z6U2</accession>
<dbReference type="Pfam" id="PF07963">
    <property type="entry name" value="N_methyl"/>
    <property type="match status" value="1"/>
</dbReference>
<keyword evidence="4" id="KW-0488">Methylation</keyword>
<evidence type="ECO:0000256" key="8">
    <source>
        <dbReference type="ARBA" id="ARBA00023136"/>
    </source>
</evidence>
<evidence type="ECO:0000256" key="2">
    <source>
        <dbReference type="ARBA" id="ARBA00021549"/>
    </source>
</evidence>
<evidence type="ECO:0000256" key="10">
    <source>
        <dbReference type="ARBA" id="ARBA00030775"/>
    </source>
</evidence>
<dbReference type="RefSeq" id="WP_149861443.1">
    <property type="nucleotide sequence ID" value="NZ_VUOD01000014.1"/>
</dbReference>
<dbReference type="Pfam" id="PF12019">
    <property type="entry name" value="GspH"/>
    <property type="match status" value="1"/>
</dbReference>
<comment type="similarity">
    <text evidence="9">Belongs to the GSP H family.</text>
</comment>
<evidence type="ECO:0000256" key="6">
    <source>
        <dbReference type="ARBA" id="ARBA00022692"/>
    </source>
</evidence>